<dbReference type="Pfam" id="PF00356">
    <property type="entry name" value="LacI"/>
    <property type="match status" value="1"/>
</dbReference>
<dbReference type="SMART" id="SM00354">
    <property type="entry name" value="HTH_LACI"/>
    <property type="match status" value="1"/>
</dbReference>
<dbReference type="PANTHER" id="PTHR30146">
    <property type="entry name" value="LACI-RELATED TRANSCRIPTIONAL REPRESSOR"/>
    <property type="match status" value="1"/>
</dbReference>
<dbReference type="PANTHER" id="PTHR30146:SF148">
    <property type="entry name" value="HTH-TYPE TRANSCRIPTIONAL REPRESSOR PURR-RELATED"/>
    <property type="match status" value="1"/>
</dbReference>
<keyword evidence="3" id="KW-0238">DNA-binding</keyword>
<evidence type="ECO:0000256" key="4">
    <source>
        <dbReference type="ARBA" id="ARBA00023163"/>
    </source>
</evidence>
<dbReference type="EMBL" id="QGDL01000007">
    <property type="protein sequence ID" value="PWJ29113.1"/>
    <property type="molecule type" value="Genomic_DNA"/>
</dbReference>
<keyword evidence="1" id="KW-0678">Repressor</keyword>
<dbReference type="CDD" id="cd06267">
    <property type="entry name" value="PBP1_LacI_sugar_binding-like"/>
    <property type="match status" value="1"/>
</dbReference>
<evidence type="ECO:0000259" key="5">
    <source>
        <dbReference type="PROSITE" id="PS50932"/>
    </source>
</evidence>
<dbReference type="InterPro" id="IPR001761">
    <property type="entry name" value="Peripla_BP/Lac1_sug-bd_dom"/>
</dbReference>
<evidence type="ECO:0000313" key="6">
    <source>
        <dbReference type="EMBL" id="PWJ29113.1"/>
    </source>
</evidence>
<dbReference type="InterPro" id="IPR000843">
    <property type="entry name" value="HTH_LacI"/>
</dbReference>
<dbReference type="GO" id="GO:0003700">
    <property type="term" value="F:DNA-binding transcription factor activity"/>
    <property type="evidence" value="ECO:0007669"/>
    <property type="project" value="TreeGrafter"/>
</dbReference>
<dbReference type="Gene3D" id="3.40.50.2300">
    <property type="match status" value="2"/>
</dbReference>
<feature type="domain" description="HTH lacI-type" evidence="5">
    <location>
        <begin position="4"/>
        <end position="58"/>
    </location>
</feature>
<dbReference type="PROSITE" id="PS50932">
    <property type="entry name" value="HTH_LACI_2"/>
    <property type="match status" value="1"/>
</dbReference>
<keyword evidence="4" id="KW-0804">Transcription</keyword>
<keyword evidence="7" id="KW-1185">Reference proteome</keyword>
<dbReference type="InterPro" id="IPR028082">
    <property type="entry name" value="Peripla_BP_I"/>
</dbReference>
<evidence type="ECO:0000256" key="3">
    <source>
        <dbReference type="ARBA" id="ARBA00023125"/>
    </source>
</evidence>
<dbReference type="Pfam" id="PF00532">
    <property type="entry name" value="Peripla_BP_1"/>
    <property type="match status" value="1"/>
</dbReference>
<dbReference type="GO" id="GO:0000976">
    <property type="term" value="F:transcription cis-regulatory region binding"/>
    <property type="evidence" value="ECO:0007669"/>
    <property type="project" value="TreeGrafter"/>
</dbReference>
<evidence type="ECO:0000256" key="1">
    <source>
        <dbReference type="ARBA" id="ARBA00022491"/>
    </source>
</evidence>
<keyword evidence="2" id="KW-0805">Transcription regulation</keyword>
<proteinExistence type="predicted"/>
<evidence type="ECO:0000256" key="2">
    <source>
        <dbReference type="ARBA" id="ARBA00023015"/>
    </source>
</evidence>
<dbReference type="Proteomes" id="UP000245845">
    <property type="component" value="Unassembled WGS sequence"/>
</dbReference>
<dbReference type="SUPFAM" id="SSF53822">
    <property type="entry name" value="Periplasmic binding protein-like I"/>
    <property type="match status" value="1"/>
</dbReference>
<dbReference type="AlphaFoldDB" id="A0A2Y9BFM0"/>
<reference evidence="6 7" key="1">
    <citation type="submission" date="2018-05" db="EMBL/GenBank/DDBJ databases">
        <title>The Hungate 1000. A catalogue of reference genomes from the rumen microbiome.</title>
        <authorList>
            <person name="Kelly W."/>
        </authorList>
    </citation>
    <scope>NUCLEOTIDE SEQUENCE [LARGE SCALE GENOMIC DNA]</scope>
    <source>
        <strain evidence="6 7">NLAE-zl-C242</strain>
    </source>
</reference>
<comment type="caution">
    <text evidence="6">The sequence shown here is derived from an EMBL/GenBank/DDBJ whole genome shotgun (WGS) entry which is preliminary data.</text>
</comment>
<dbReference type="RefSeq" id="WP_109731641.1">
    <property type="nucleotide sequence ID" value="NZ_BAAACK010000011.1"/>
</dbReference>
<dbReference type="Gene3D" id="1.10.260.40">
    <property type="entry name" value="lambda repressor-like DNA-binding domains"/>
    <property type="match status" value="1"/>
</dbReference>
<evidence type="ECO:0000313" key="7">
    <source>
        <dbReference type="Proteomes" id="UP000245845"/>
    </source>
</evidence>
<name>A0A2Y9BFM0_9FIRM</name>
<organism evidence="6 7">
    <name type="scientific">Faecalicatena orotica</name>
    <dbReference type="NCBI Taxonomy" id="1544"/>
    <lineage>
        <taxon>Bacteria</taxon>
        <taxon>Bacillati</taxon>
        <taxon>Bacillota</taxon>
        <taxon>Clostridia</taxon>
        <taxon>Lachnospirales</taxon>
        <taxon>Lachnospiraceae</taxon>
        <taxon>Faecalicatena</taxon>
    </lineage>
</organism>
<dbReference type="SUPFAM" id="SSF47413">
    <property type="entry name" value="lambda repressor-like DNA-binding domains"/>
    <property type="match status" value="1"/>
</dbReference>
<protein>
    <submittedName>
        <fullName evidence="6">LacI family transcriptional regulator</fullName>
    </submittedName>
</protein>
<accession>A0A2Y9BFM0</accession>
<dbReference type="InterPro" id="IPR010982">
    <property type="entry name" value="Lambda_DNA-bd_dom_sf"/>
</dbReference>
<dbReference type="CDD" id="cd01392">
    <property type="entry name" value="HTH_LacI"/>
    <property type="match status" value="1"/>
</dbReference>
<sequence length="338" mass="38181">MKSSTLKDIAQKLNMSVATVSRAVNNKEYVKEETRKRVLEALEEYNYVPNEVARSLKLQSTKTIAVILPDICEAFFGEIIKGIDQIVSPKGYTIIVADTNEKKENEEKYLSLLQQKRIDALVFATVDLSGCNVKKYLPSLPVIFIDNIPELQGIDSVTIDNVQASSMAVDYLFEQGHERIATIIGSVKETTGFARREGYLNALNRRAVPVDEHLIQYGNYKENDGFRCMEKLIQNIEEHPFTSVYVTSEKMTFGAIKALREYGLRIPEDISLVGFDVQDKAQLISPSITTIRQPENLIGSRVGELLLKRLEEKEEEKRVPQQILLRPSIVVGQSVKKI</sequence>
<gene>
    <name evidence="6" type="ORF">A8806_107263</name>
</gene>
<dbReference type="OrthoDB" id="9775106at2"/>